<feature type="compositionally biased region" description="Gly residues" evidence="2">
    <location>
        <begin position="68"/>
        <end position="80"/>
    </location>
</feature>
<feature type="compositionally biased region" description="Low complexity" evidence="2">
    <location>
        <begin position="81"/>
        <end position="112"/>
    </location>
</feature>
<feature type="region of interest" description="Disordered" evidence="2">
    <location>
        <begin position="53"/>
        <end position="176"/>
    </location>
</feature>
<feature type="region of interest" description="Disordered" evidence="2">
    <location>
        <begin position="537"/>
        <end position="561"/>
    </location>
</feature>
<evidence type="ECO:0000256" key="1">
    <source>
        <dbReference type="SAM" id="Coils"/>
    </source>
</evidence>
<dbReference type="PANTHER" id="PTHR30469">
    <property type="entry name" value="MULTIDRUG RESISTANCE PROTEIN MDTA"/>
    <property type="match status" value="1"/>
</dbReference>
<organism evidence="5 6">
    <name type="scientific">Deinococcus rubellus</name>
    <dbReference type="NCBI Taxonomy" id="1889240"/>
    <lineage>
        <taxon>Bacteria</taxon>
        <taxon>Thermotogati</taxon>
        <taxon>Deinococcota</taxon>
        <taxon>Deinococci</taxon>
        <taxon>Deinococcales</taxon>
        <taxon>Deinococcaceae</taxon>
        <taxon>Deinococcus</taxon>
    </lineage>
</organism>
<feature type="compositionally biased region" description="Low complexity" evidence="2">
    <location>
        <begin position="129"/>
        <end position="152"/>
    </location>
</feature>
<dbReference type="Gene3D" id="2.40.420.20">
    <property type="match status" value="1"/>
</dbReference>
<accession>A0ABY5YJE3</accession>
<dbReference type="Proteomes" id="UP001060261">
    <property type="component" value="Chromosome"/>
</dbReference>
<gene>
    <name evidence="5" type="ORF">N0D28_04520</name>
</gene>
<dbReference type="Gene3D" id="2.40.50.100">
    <property type="match status" value="2"/>
</dbReference>
<feature type="compositionally biased region" description="Gly residues" evidence="2">
    <location>
        <begin position="153"/>
        <end position="176"/>
    </location>
</feature>
<dbReference type="InterPro" id="IPR058637">
    <property type="entry name" value="YknX-like_C"/>
</dbReference>
<proteinExistence type="predicted"/>
<name>A0ABY5YJE3_9DEIO</name>
<feature type="domain" description="YknX-like C-terminal permuted SH3-like" evidence="4">
    <location>
        <begin position="476"/>
        <end position="540"/>
    </location>
</feature>
<evidence type="ECO:0000259" key="3">
    <source>
        <dbReference type="Pfam" id="PF25917"/>
    </source>
</evidence>
<feature type="compositionally biased region" description="Gly residues" evidence="2">
    <location>
        <begin position="542"/>
        <end position="561"/>
    </location>
</feature>
<keyword evidence="6" id="KW-1185">Reference proteome</keyword>
<evidence type="ECO:0000259" key="4">
    <source>
        <dbReference type="Pfam" id="PF25989"/>
    </source>
</evidence>
<feature type="region of interest" description="Disordered" evidence="2">
    <location>
        <begin position="1"/>
        <end position="28"/>
    </location>
</feature>
<evidence type="ECO:0000313" key="5">
    <source>
        <dbReference type="EMBL" id="UWX64930.1"/>
    </source>
</evidence>
<evidence type="ECO:0000313" key="6">
    <source>
        <dbReference type="Proteomes" id="UP001060261"/>
    </source>
</evidence>
<dbReference type="Pfam" id="PF25989">
    <property type="entry name" value="YknX_C"/>
    <property type="match status" value="1"/>
</dbReference>
<reference evidence="5" key="1">
    <citation type="submission" date="2022-09" db="EMBL/GenBank/DDBJ databases">
        <title>genome sequence of Deinococcus rubellus.</title>
        <authorList>
            <person name="Srinivasan S."/>
        </authorList>
    </citation>
    <scope>NUCLEOTIDE SEQUENCE</scope>
    <source>
        <strain evidence="5">Ant6</strain>
    </source>
</reference>
<protein>
    <submittedName>
        <fullName evidence="5">Efflux RND transporter periplasmic adaptor subunit</fullName>
    </submittedName>
</protein>
<feature type="coiled-coil region" evidence="1">
    <location>
        <begin position="239"/>
        <end position="291"/>
    </location>
</feature>
<keyword evidence="1" id="KW-0175">Coiled coil</keyword>
<sequence length="561" mass="54955">MPSSDASVPGDSPRSEPPISPPPRRRLPAWAITIPLLCLAAYGGYRLGQPAASTQTGGFGQGQFSQAGAGGQRQGQGGQAAGAQGQPQTNPSQAGPSSSGQSAGGAANAADGQGSGRRRAGAGAGSTGGQAQPGQTQTGQAGQFGPGTAQGQTGAGRGQFGQGGFGSGRAGRSGGGVTIPVTATAVKAGTLTTSRSTTGTVAPAQTTSVSTRSSGTVTTLSAQVGQSVKAGQTVVLLSNSDLNASVQSAQNALQSAQAQLANQSTTLTSNRTQLEQAVKSAQLALQNAQQTYTASKAIYDVGALAKSALDTQALAVQQAQGNLVTAQANLSANTTASSSGLRNLQISVDTARLNLQQAQTAAANVKVVAPFDGQVTALSVTDGEYLNAGSPAFSLVSSARTLTFNAPPSEAAALTVGRPLSFSVAQTSYPIKISQNPGAPTGGSVQLTARFIGEKLPPLGSVGTVQYQSTVGTGTLVPTTALQIDNANTSVYVVAGGKAKMQDVTVIGQTGDTAVVSGLKAGAQVIGQPPAGLIDGASVSTGSGGAGRGQGGGFGGPPGAR</sequence>
<dbReference type="InterPro" id="IPR058625">
    <property type="entry name" value="MdtA-like_BSH"/>
</dbReference>
<dbReference type="Pfam" id="PF25917">
    <property type="entry name" value="BSH_RND"/>
    <property type="match status" value="1"/>
</dbReference>
<dbReference type="SUPFAM" id="SSF111369">
    <property type="entry name" value="HlyD-like secretion proteins"/>
    <property type="match status" value="2"/>
</dbReference>
<dbReference type="PANTHER" id="PTHR30469:SF38">
    <property type="entry name" value="HLYD FAMILY SECRETION PROTEIN"/>
    <property type="match status" value="1"/>
</dbReference>
<dbReference type="EMBL" id="CP104213">
    <property type="protein sequence ID" value="UWX64930.1"/>
    <property type="molecule type" value="Genomic_DNA"/>
</dbReference>
<dbReference type="RefSeq" id="WP_260561188.1">
    <property type="nucleotide sequence ID" value="NZ_BAABEC010000069.1"/>
</dbReference>
<feature type="compositionally biased region" description="Low complexity" evidence="2">
    <location>
        <begin position="53"/>
        <end position="67"/>
    </location>
</feature>
<feature type="domain" description="Multidrug resistance protein MdtA-like barrel-sandwich hybrid" evidence="3">
    <location>
        <begin position="206"/>
        <end position="396"/>
    </location>
</feature>
<evidence type="ECO:0000256" key="2">
    <source>
        <dbReference type="SAM" id="MobiDB-lite"/>
    </source>
</evidence>